<dbReference type="CDD" id="cd00186">
    <property type="entry name" value="TOP1Ac"/>
    <property type="match status" value="1"/>
</dbReference>
<evidence type="ECO:0000256" key="4">
    <source>
        <dbReference type="ARBA" id="ARBA00012891"/>
    </source>
</evidence>
<dbReference type="PANTHER" id="PTHR11390:SF20">
    <property type="entry name" value="DNA TOPOISOMERASE 3-BETA-1"/>
    <property type="match status" value="1"/>
</dbReference>
<dbReference type="Proteomes" id="UP000001548">
    <property type="component" value="Unassembled WGS sequence"/>
</dbReference>
<dbReference type="GO" id="GO:0005634">
    <property type="term" value="C:nucleus"/>
    <property type="evidence" value="ECO:0000318"/>
    <property type="project" value="GO_Central"/>
</dbReference>
<keyword evidence="6" id="KW-0862">Zinc</keyword>
<dbReference type="PANTHER" id="PTHR11390">
    <property type="entry name" value="PROKARYOTIC DNA TOPOISOMERASE"/>
    <property type="match status" value="1"/>
</dbReference>
<keyword evidence="5" id="KW-0479">Metal-binding</keyword>
<evidence type="ECO:0000313" key="13">
    <source>
        <dbReference type="EMBL" id="KAE8303857.1"/>
    </source>
</evidence>
<dbReference type="VEuPathDB" id="GiardiaDB:GL50803_15190"/>
<dbReference type="InterPro" id="IPR013825">
    <property type="entry name" value="Topo_IA_cen_sub2"/>
</dbReference>
<dbReference type="InterPro" id="IPR006171">
    <property type="entry name" value="TOPRIM_dom"/>
</dbReference>
<organism evidence="13 14">
    <name type="scientific">Giardia intestinalis (strain ATCC 50803 / WB clone C6)</name>
    <name type="common">Giardia lamblia</name>
    <dbReference type="NCBI Taxonomy" id="184922"/>
    <lineage>
        <taxon>Eukaryota</taxon>
        <taxon>Metamonada</taxon>
        <taxon>Diplomonadida</taxon>
        <taxon>Hexamitidae</taxon>
        <taxon>Giardiinae</taxon>
        <taxon>Giardia</taxon>
    </lineage>
</organism>
<evidence type="ECO:0000256" key="11">
    <source>
        <dbReference type="SAM" id="MobiDB-lite"/>
    </source>
</evidence>
<dbReference type="Pfam" id="PF01751">
    <property type="entry name" value="Toprim"/>
    <property type="match status" value="1"/>
</dbReference>
<dbReference type="InterPro" id="IPR013826">
    <property type="entry name" value="Topo_IA_cen_sub3"/>
</dbReference>
<evidence type="ECO:0000256" key="9">
    <source>
        <dbReference type="ARBA" id="ARBA00023235"/>
    </source>
</evidence>
<comment type="catalytic activity">
    <reaction evidence="1 10">
        <text>ATP-independent breakage of single-stranded DNA, followed by passage and rejoining.</text>
        <dbReference type="EC" id="5.6.2.1"/>
    </reaction>
</comment>
<proteinExistence type="inferred from homology"/>
<dbReference type="Gene3D" id="1.10.460.10">
    <property type="entry name" value="Topoisomerase I, domain 2"/>
    <property type="match status" value="1"/>
</dbReference>
<dbReference type="GeneID" id="5702718"/>
<dbReference type="Gene3D" id="3.40.50.140">
    <property type="match status" value="1"/>
</dbReference>
<dbReference type="OMA" id="GKWSFAN"/>
<dbReference type="InterPro" id="IPR003602">
    <property type="entry name" value="Topo_IA_DNA-bd_dom"/>
</dbReference>
<dbReference type="GO" id="GO:0003677">
    <property type="term" value="F:DNA binding"/>
    <property type="evidence" value="ECO:0007669"/>
    <property type="project" value="UniProtKB-KW"/>
</dbReference>
<name>A8B577_GIAIC</name>
<evidence type="ECO:0000256" key="10">
    <source>
        <dbReference type="RuleBase" id="RU362092"/>
    </source>
</evidence>
<keyword evidence="9 10" id="KW-0413">Isomerase</keyword>
<dbReference type="GO" id="GO:0006281">
    <property type="term" value="P:DNA repair"/>
    <property type="evidence" value="ECO:0000318"/>
    <property type="project" value="GO_Central"/>
</dbReference>
<dbReference type="PRINTS" id="PR00417">
    <property type="entry name" value="PRTPISMRASEI"/>
</dbReference>
<dbReference type="InterPro" id="IPR034144">
    <property type="entry name" value="TOPRIM_TopoIII"/>
</dbReference>
<sequence length="973" mass="107041">MILLIAEKPSIAEMISRNYGEGAKKLDNVSFPTYTFVQSFEGSKETFMCTSVAGHVFEIDFDAELNGSSVPQERLFERGHVHYSFTDSGSTVAKHLKSIGGKAMQLILCLDNDREGENICFEVLKVLKPTLRSDCRVRRARFSAVTKAEIQNAFRNLDKPDQNLSDAVEARQELDLKIGVAFTRFQTAHLHAQFADLQSSVISYGPCQTPTLSFCVSRHDEIQRFRPKQIFSLDVCALIGDQPHSLRWQGVPSESREVIEEKRTGLFGKSATKCLKVLSFKSSKSTLPRPLPMNTVALLKAASTVLGLSPNSAMALAERLYIAGYISYPRTESTTYPSGYNLREIVLALKESSSTRISQCAQNLLPSSKKSSDESVRYTNPRRGTDQGDHPPIMPTGLIPHDVSSNELSLYNLITKHFLATVSPDAVYSHSSLTLQSVDMPSETFLLSITDVVDQGWKALYSATEFSSMRDNDLSDDLADESISLSKETLQAISATGATLTIASAAIKAGMTKPPGYLSESDLLGLMEKHGIGTDASMATHIGNIVTRAYVELRVTGRRRCLVPTSMGISLIHGYQLIDGDLSSPQLRASIERDVTRIAEGKIRKDVLVNQVLSKFLTKFLHFKQNIGKLEALLNAKFTSIKKAGRPFILCGECHRYTDLIEQYPPRVYCVTCDKLYTIPMRGTFIEIPSRKCPYDGWPLILHMAEATQKRTFFCLHCYTFGLNKEEALTQLQTVAADGSTDIEQTKAITCGMCLNSLCQMSLLKTQVGACWHCNADGRPMLSVNRDGPDSSPGATNDTLAVARSPEAQEQTPEKSAELASAPVQPKKISITIKPQAKISLNIPQANKSSGSASAVPSPNKASSLAELVGGYLCLDVGTARRLPGIYCNRCNFQIAFQECKLSLSSDFCACGRIKLRATDLLDKKSASSEVFGCVHCNDELFQTVSEYKDGSGRHPRRAAQPKRHGPRGRKHR</sequence>
<dbReference type="PROSITE" id="PS52039">
    <property type="entry name" value="TOPO_IA_2"/>
    <property type="match status" value="1"/>
</dbReference>
<dbReference type="InterPro" id="IPR003601">
    <property type="entry name" value="Topo_IA_2"/>
</dbReference>
<feature type="region of interest" description="Disordered" evidence="11">
    <location>
        <begin position="804"/>
        <end position="823"/>
    </location>
</feature>
<evidence type="ECO:0000256" key="7">
    <source>
        <dbReference type="ARBA" id="ARBA00023029"/>
    </source>
</evidence>
<dbReference type="RefSeq" id="XP_001709794.1">
    <property type="nucleotide sequence ID" value="XM_001709742.1"/>
</dbReference>
<dbReference type="Gene3D" id="2.70.20.10">
    <property type="entry name" value="Topoisomerase I, domain 3"/>
    <property type="match status" value="1"/>
</dbReference>
<dbReference type="InterPro" id="IPR013824">
    <property type="entry name" value="Topo_IA_cen_sub1"/>
</dbReference>
<feature type="domain" description="Topo IA-type catalytic" evidence="12">
    <location>
        <begin position="161"/>
        <end position="621"/>
    </location>
</feature>
<dbReference type="FunFam" id="1.10.290.10:FF:000003">
    <property type="entry name" value="DNA topoisomerase"/>
    <property type="match status" value="1"/>
</dbReference>
<evidence type="ECO:0000256" key="5">
    <source>
        <dbReference type="ARBA" id="ARBA00022723"/>
    </source>
</evidence>
<evidence type="ECO:0000259" key="12">
    <source>
        <dbReference type="PROSITE" id="PS52039"/>
    </source>
</evidence>
<dbReference type="SMART" id="SM00437">
    <property type="entry name" value="TOP1Ac"/>
    <property type="match status" value="1"/>
</dbReference>
<dbReference type="Pfam" id="PF01131">
    <property type="entry name" value="Topoisom_bac"/>
    <property type="match status" value="1"/>
</dbReference>
<accession>A8B577</accession>
<dbReference type="SMART" id="SM00436">
    <property type="entry name" value="TOP1Bc"/>
    <property type="match status" value="1"/>
</dbReference>
<evidence type="ECO:0000256" key="1">
    <source>
        <dbReference type="ARBA" id="ARBA00000213"/>
    </source>
</evidence>
<dbReference type="FunCoup" id="A8B577">
    <property type="interactions" value="276"/>
</dbReference>
<comment type="similarity">
    <text evidence="3 10">Belongs to the type IA topoisomerase family.</text>
</comment>
<evidence type="ECO:0000256" key="8">
    <source>
        <dbReference type="ARBA" id="ARBA00023125"/>
    </source>
</evidence>
<comment type="caution">
    <text evidence="13">The sequence shown here is derived from an EMBL/GenBank/DDBJ whole genome shotgun (WGS) entry which is preliminary data.</text>
</comment>
<dbReference type="EC" id="5.6.2.1" evidence="4 10"/>
<dbReference type="EMBL" id="AACB03000002">
    <property type="protein sequence ID" value="KAE8303857.1"/>
    <property type="molecule type" value="Genomic_DNA"/>
</dbReference>
<dbReference type="STRING" id="184922.A8B577"/>
<keyword evidence="14" id="KW-1185">Reference proteome</keyword>
<comment type="function">
    <text evidence="10">Introduces a single-strand break via transesterification at a target site in duplex DNA. Releases the supercoiling and torsional tension of DNA introduced during the DNA replication and transcription by transiently cleaving and rejoining one strand of the DNA duplex. The scissile phosphodiester is attacked by the catalytic tyrosine of the enzyme, resulting in the formation of a DNA-(5'-phosphotyrosyl)-enzyme intermediate and the expulsion of a 3'-OH DNA strand.</text>
</comment>
<dbReference type="Pfam" id="PF23546">
    <property type="entry name" value="Zn_ribbon_TOP3B"/>
    <property type="match status" value="1"/>
</dbReference>
<dbReference type="SUPFAM" id="SSF56712">
    <property type="entry name" value="Prokaryotic type I DNA topoisomerase"/>
    <property type="match status" value="1"/>
</dbReference>
<evidence type="ECO:0000256" key="2">
    <source>
        <dbReference type="ARBA" id="ARBA00001946"/>
    </source>
</evidence>
<dbReference type="InterPro" id="IPR023405">
    <property type="entry name" value="Topo_IA_core_domain"/>
</dbReference>
<feature type="region of interest" description="Disordered" evidence="11">
    <location>
        <begin position="361"/>
        <end position="392"/>
    </location>
</feature>
<dbReference type="AlphaFoldDB" id="A8B577"/>
<reference evidence="13 14" key="1">
    <citation type="journal article" date="2007" name="Science">
        <title>Genomic minimalism in the early diverging intestinal parasite Giardia lamblia.</title>
        <authorList>
            <person name="Morrison H.G."/>
            <person name="McArthur A.G."/>
            <person name="Gillin F.D."/>
            <person name="Aley S.B."/>
            <person name="Adam R.D."/>
            <person name="Olsen G.J."/>
            <person name="Best A.A."/>
            <person name="Cande W.Z."/>
            <person name="Chen F."/>
            <person name="Cipriano M.J."/>
            <person name="Davids B.J."/>
            <person name="Dawson S.C."/>
            <person name="Elmendorf H.G."/>
            <person name="Hehl A.B."/>
            <person name="Holder M.E."/>
            <person name="Huse S.M."/>
            <person name="Kim U.U."/>
            <person name="Lasek-Nesselquist E."/>
            <person name="Manning G."/>
            <person name="Nigam A."/>
            <person name="Nixon J.E."/>
            <person name="Palm D."/>
            <person name="Passamaneck N.E."/>
            <person name="Prabhu A."/>
            <person name="Reich C.I."/>
            <person name="Reiner D.S."/>
            <person name="Samuelson J."/>
            <person name="Svard S.G."/>
            <person name="Sogin M.L."/>
        </authorList>
    </citation>
    <scope>NUCLEOTIDE SEQUENCE [LARGE SCALE GENOMIC DNA]</scope>
    <source>
        <strain evidence="13 14">WB C6</strain>
    </source>
</reference>
<feature type="region of interest" description="Disordered" evidence="11">
    <location>
        <begin position="948"/>
        <end position="973"/>
    </location>
</feature>
<dbReference type="InterPro" id="IPR013497">
    <property type="entry name" value="Topo_IA_cen"/>
</dbReference>
<feature type="compositionally biased region" description="Basic residues" evidence="11">
    <location>
        <begin position="954"/>
        <end position="973"/>
    </location>
</feature>
<gene>
    <name evidence="13" type="ORF">GL50803_0015190</name>
</gene>
<dbReference type="HOGENOM" id="CLU_002929_1_0_1"/>
<dbReference type="GO" id="GO:0006265">
    <property type="term" value="P:DNA topological change"/>
    <property type="evidence" value="ECO:0000318"/>
    <property type="project" value="GO_Central"/>
</dbReference>
<dbReference type="InterPro" id="IPR000380">
    <property type="entry name" value="Topo_IA"/>
</dbReference>
<keyword evidence="8 10" id="KW-0238">DNA-binding</keyword>
<dbReference type="GO" id="GO:0003917">
    <property type="term" value="F:DNA topoisomerase type I (single strand cut, ATP-independent) activity"/>
    <property type="evidence" value="ECO:0000318"/>
    <property type="project" value="GO_Central"/>
</dbReference>
<dbReference type="CDD" id="cd03362">
    <property type="entry name" value="TOPRIM_TopoIA_TopoIII"/>
    <property type="match status" value="1"/>
</dbReference>
<dbReference type="InterPro" id="IPR056452">
    <property type="entry name" value="Zn_ribbon_TOP3B"/>
</dbReference>
<dbReference type="GO" id="GO:0046872">
    <property type="term" value="F:metal ion binding"/>
    <property type="evidence" value="ECO:0007669"/>
    <property type="project" value="UniProtKB-KW"/>
</dbReference>
<dbReference type="KEGG" id="gla:GL50803_0015190"/>
<evidence type="ECO:0000256" key="3">
    <source>
        <dbReference type="ARBA" id="ARBA00009446"/>
    </source>
</evidence>
<dbReference type="Gene3D" id="1.10.290.10">
    <property type="entry name" value="Topoisomerase I, domain 4"/>
    <property type="match status" value="1"/>
</dbReference>
<evidence type="ECO:0000256" key="6">
    <source>
        <dbReference type="ARBA" id="ARBA00022833"/>
    </source>
</evidence>
<dbReference type="SMART" id="SM00493">
    <property type="entry name" value="TOPRIM"/>
    <property type="match status" value="1"/>
</dbReference>
<evidence type="ECO:0000313" key="14">
    <source>
        <dbReference type="Proteomes" id="UP000001548"/>
    </source>
</evidence>
<comment type="cofactor">
    <cofactor evidence="2">
        <name>Mg(2+)</name>
        <dbReference type="ChEBI" id="CHEBI:18420"/>
    </cofactor>
</comment>
<protein>
    <recommendedName>
        <fullName evidence="4 10">DNA topoisomerase</fullName>
        <ecNumber evidence="4 10">5.6.2.1</ecNumber>
    </recommendedName>
</protein>
<keyword evidence="7 10" id="KW-0799">Topoisomerase</keyword>
<dbReference type="GO" id="GO:0006310">
    <property type="term" value="P:DNA recombination"/>
    <property type="evidence" value="ECO:0000318"/>
    <property type="project" value="GO_Central"/>
</dbReference>